<comment type="caution">
    <text evidence="7">The sequence shown here is derived from an EMBL/GenBank/DDBJ whole genome shotgun (WGS) entry which is preliminary data.</text>
</comment>
<keyword evidence="3" id="KW-0201">Cytochrome c-type biogenesis</keyword>
<dbReference type="PROSITE" id="PS50005">
    <property type="entry name" value="TPR"/>
    <property type="match status" value="1"/>
</dbReference>
<name>A0A2T9K453_9CAUL</name>
<dbReference type="OrthoDB" id="9815847at2"/>
<dbReference type="InterPro" id="IPR011990">
    <property type="entry name" value="TPR-like_helical_dom_sf"/>
</dbReference>
<dbReference type="Proteomes" id="UP000245073">
    <property type="component" value="Unassembled WGS sequence"/>
</dbReference>
<keyword evidence="4 5" id="KW-0802">TPR repeat</keyword>
<dbReference type="PANTHER" id="PTHR47870:SF1">
    <property type="entry name" value="CYTOCHROME C-TYPE BIOGENESIS PROTEIN CCMH"/>
    <property type="match status" value="1"/>
</dbReference>
<dbReference type="InterPro" id="IPR051263">
    <property type="entry name" value="C-type_cytochrome_biogenesis"/>
</dbReference>
<accession>A0A2T9K453</accession>
<dbReference type="EMBL" id="QDKQ01000034">
    <property type="protein sequence ID" value="PVM90750.1"/>
    <property type="molecule type" value="Genomic_DNA"/>
</dbReference>
<evidence type="ECO:0000313" key="8">
    <source>
        <dbReference type="Proteomes" id="UP000245073"/>
    </source>
</evidence>
<dbReference type="PANTHER" id="PTHR47870">
    <property type="entry name" value="CYTOCHROME C-TYPE BIOGENESIS PROTEIN CCMH"/>
    <property type="match status" value="1"/>
</dbReference>
<keyword evidence="8" id="KW-1185">Reference proteome</keyword>
<dbReference type="AlphaFoldDB" id="A0A2T9K453"/>
<protein>
    <submittedName>
        <fullName evidence="7">C-type cytochrome biogenesis protein CcmI</fullName>
    </submittedName>
</protein>
<gene>
    <name evidence="7" type="primary">ccmI</name>
    <name evidence="7" type="ORF">DDF67_10030</name>
</gene>
<dbReference type="InterPro" id="IPR017560">
    <property type="entry name" value="Cyt_c_biogenesis_CcmI"/>
</dbReference>
<evidence type="ECO:0000259" key="6">
    <source>
        <dbReference type="Pfam" id="PF23914"/>
    </source>
</evidence>
<evidence type="ECO:0000256" key="4">
    <source>
        <dbReference type="ARBA" id="ARBA00022803"/>
    </source>
</evidence>
<dbReference type="NCBIfam" id="TIGR03142">
    <property type="entry name" value="cytochro_ccmI"/>
    <property type="match status" value="1"/>
</dbReference>
<dbReference type="Gene3D" id="1.25.40.10">
    <property type="entry name" value="Tetratricopeptide repeat domain"/>
    <property type="match status" value="2"/>
</dbReference>
<sequence length="376" mass="39120">MIGFWIAAAGLSAAVAALVLRGAARGLAPAGDDPALAVHRRQLSEIDELAERGLLAEGELKAARAEAGRRLLAAADQSAAWPREGLGPRRVVVTIAALAPLLALGLYVVVGAPGAPDQPFARRVAEWKAGDPAMLDPPRIVAILEQAARGKDGANPELYRNLAIARMAGGDAVGAAEALRKAVRLAPQRADLWTALGEAFVTSEEGQVGADARTAFGEALKRDPANLSARYHLAKGEIADGRLDAGLSSWRAVLADLAADDPRRPVLAAEIDRTAQAGRLVDAAPQQAAAAGEVTPDMIQGMVEGLAQRLAAAPDDPEGWVRLVRAYAVLGDAARRDAALKDASARFRDQPRVLAALRQAAAAPAQTLNAPKSDAR</sequence>
<evidence type="ECO:0000313" key="7">
    <source>
        <dbReference type="EMBL" id="PVM90750.1"/>
    </source>
</evidence>
<dbReference type="GO" id="GO:0030313">
    <property type="term" value="C:cell envelope"/>
    <property type="evidence" value="ECO:0007669"/>
    <property type="project" value="UniProtKB-SubCell"/>
</dbReference>
<dbReference type="Pfam" id="PF23914">
    <property type="entry name" value="TPR_CcmH_CycH"/>
    <property type="match status" value="1"/>
</dbReference>
<organism evidence="7 8">
    <name type="scientific">Caulobacter endophyticus</name>
    <dbReference type="NCBI Taxonomy" id="2172652"/>
    <lineage>
        <taxon>Bacteria</taxon>
        <taxon>Pseudomonadati</taxon>
        <taxon>Pseudomonadota</taxon>
        <taxon>Alphaproteobacteria</taxon>
        <taxon>Caulobacterales</taxon>
        <taxon>Caulobacteraceae</taxon>
        <taxon>Caulobacter</taxon>
    </lineage>
</organism>
<dbReference type="GO" id="GO:0017004">
    <property type="term" value="P:cytochrome complex assembly"/>
    <property type="evidence" value="ECO:0007669"/>
    <property type="project" value="UniProtKB-KW"/>
</dbReference>
<evidence type="ECO:0000256" key="1">
    <source>
        <dbReference type="ARBA" id="ARBA00004196"/>
    </source>
</evidence>
<feature type="domain" description="Cytochrome c-type biogenesis protein H TPR" evidence="6">
    <location>
        <begin position="166"/>
        <end position="264"/>
    </location>
</feature>
<evidence type="ECO:0000256" key="5">
    <source>
        <dbReference type="PROSITE-ProRule" id="PRU00339"/>
    </source>
</evidence>
<dbReference type="InterPro" id="IPR019734">
    <property type="entry name" value="TPR_rpt"/>
</dbReference>
<dbReference type="InterPro" id="IPR056413">
    <property type="entry name" value="TPR_CcmH_CycH"/>
</dbReference>
<proteinExistence type="predicted"/>
<feature type="repeat" description="TPR" evidence="5">
    <location>
        <begin position="156"/>
        <end position="189"/>
    </location>
</feature>
<keyword evidence="2" id="KW-0677">Repeat</keyword>
<dbReference type="SUPFAM" id="SSF48452">
    <property type="entry name" value="TPR-like"/>
    <property type="match status" value="1"/>
</dbReference>
<evidence type="ECO:0000256" key="2">
    <source>
        <dbReference type="ARBA" id="ARBA00022737"/>
    </source>
</evidence>
<comment type="subcellular location">
    <subcellularLocation>
        <location evidence="1">Cell envelope</location>
    </subcellularLocation>
</comment>
<evidence type="ECO:0000256" key="3">
    <source>
        <dbReference type="ARBA" id="ARBA00022748"/>
    </source>
</evidence>
<dbReference type="RefSeq" id="WP_109100735.1">
    <property type="nucleotide sequence ID" value="NZ_QDKQ01000034.1"/>
</dbReference>
<reference evidence="7 8" key="1">
    <citation type="submission" date="2018-04" db="EMBL/GenBank/DDBJ databases">
        <title>The genome sequence of Caulobacter sp. 744.</title>
        <authorList>
            <person name="Gao J."/>
            <person name="Sun J."/>
        </authorList>
    </citation>
    <scope>NUCLEOTIDE SEQUENCE [LARGE SCALE GENOMIC DNA]</scope>
    <source>
        <strain evidence="7 8">774</strain>
    </source>
</reference>